<proteinExistence type="predicted"/>
<dbReference type="RefSeq" id="WP_273675214.1">
    <property type="nucleotide sequence ID" value="NZ_JAQQXQ010000001.1"/>
</dbReference>
<dbReference type="Proteomes" id="UP001216558">
    <property type="component" value="Unassembled WGS sequence"/>
</dbReference>
<sequence length="131" mass="14497">MKNVLTSAAVLFSLVCAPAALAEDQAGDGTARSKVKPVRLIAFDGAREFLKTSTRLRVWRGEVGYTLAVDAAGTPTDCELTERFRMNYVNDKLCEVLIKHHTFEPALDTSGMPVEGSYEGLLNYQELRERD</sequence>
<evidence type="ECO:0000313" key="3">
    <source>
        <dbReference type="Proteomes" id="UP001216558"/>
    </source>
</evidence>
<accession>A0ABT5JK72</accession>
<gene>
    <name evidence="2" type="ORF">OIK40_00205</name>
</gene>
<dbReference type="EMBL" id="JAQQXQ010000001">
    <property type="protein sequence ID" value="MDC8753061.1"/>
    <property type="molecule type" value="Genomic_DNA"/>
</dbReference>
<feature type="signal peptide" evidence="1">
    <location>
        <begin position="1"/>
        <end position="22"/>
    </location>
</feature>
<comment type="caution">
    <text evidence="2">The sequence shown here is derived from an EMBL/GenBank/DDBJ whole genome shotgun (WGS) entry which is preliminary data.</text>
</comment>
<keyword evidence="3" id="KW-1185">Reference proteome</keyword>
<evidence type="ECO:0008006" key="4">
    <source>
        <dbReference type="Google" id="ProtNLM"/>
    </source>
</evidence>
<reference evidence="2 3" key="1">
    <citation type="submission" date="2022-10" db="EMBL/GenBank/DDBJ databases">
        <title>Erythrobacter sp. sf7 Genome sequencing.</title>
        <authorList>
            <person name="Park S."/>
        </authorList>
    </citation>
    <scope>NUCLEOTIDE SEQUENCE [LARGE SCALE GENOMIC DNA]</scope>
    <source>
        <strain evidence="3">sf7</strain>
    </source>
</reference>
<organism evidence="2 3">
    <name type="scientific">Erythrobacter fulvus</name>
    <dbReference type="NCBI Taxonomy" id="2987523"/>
    <lineage>
        <taxon>Bacteria</taxon>
        <taxon>Pseudomonadati</taxon>
        <taxon>Pseudomonadota</taxon>
        <taxon>Alphaproteobacteria</taxon>
        <taxon>Sphingomonadales</taxon>
        <taxon>Erythrobacteraceae</taxon>
        <taxon>Erythrobacter/Porphyrobacter group</taxon>
        <taxon>Erythrobacter</taxon>
    </lineage>
</organism>
<name>A0ABT5JK72_9SPHN</name>
<keyword evidence="1" id="KW-0732">Signal</keyword>
<evidence type="ECO:0000313" key="2">
    <source>
        <dbReference type="EMBL" id="MDC8753061.1"/>
    </source>
</evidence>
<evidence type="ECO:0000256" key="1">
    <source>
        <dbReference type="SAM" id="SignalP"/>
    </source>
</evidence>
<feature type="chain" id="PRO_5046626238" description="TonB C-terminal domain-containing protein" evidence="1">
    <location>
        <begin position="23"/>
        <end position="131"/>
    </location>
</feature>
<protein>
    <recommendedName>
        <fullName evidence="4">TonB C-terminal domain-containing protein</fullName>
    </recommendedName>
</protein>